<dbReference type="EMBL" id="BGPR01085432">
    <property type="protein sequence ID" value="GBL99359.1"/>
    <property type="molecule type" value="Genomic_DNA"/>
</dbReference>
<feature type="compositionally biased region" description="Basic residues" evidence="1">
    <location>
        <begin position="1"/>
        <end position="31"/>
    </location>
</feature>
<evidence type="ECO:0000313" key="4">
    <source>
        <dbReference type="EMBL" id="GBL99359.1"/>
    </source>
</evidence>
<dbReference type="EMBL" id="BGPR01085428">
    <property type="protein sequence ID" value="GBL99341.1"/>
    <property type="molecule type" value="Genomic_DNA"/>
</dbReference>
<sequence length="126" mass="14624">EEIRKHKKKGSSKKGGKSKKKKLGLKSKKSWKKSENKLYEEKEWNIQPIQHMPEEMIEEKVEIPEEPMEEVPSMELEESLNTTVCKEEEESRPPTPVAEPVEEEQAPVSHTEFATKSPLKWTVIIL</sequence>
<feature type="region of interest" description="Disordered" evidence="1">
    <location>
        <begin position="1"/>
        <end position="32"/>
    </location>
</feature>
<accession>A0A4Y2C4G1</accession>
<dbReference type="AlphaFoldDB" id="A0A4Y2C4G1"/>
<dbReference type="EMBL" id="BGPR01085439">
    <property type="protein sequence ID" value="GBL99390.1"/>
    <property type="molecule type" value="Genomic_DNA"/>
</dbReference>
<evidence type="ECO:0000256" key="1">
    <source>
        <dbReference type="SAM" id="MobiDB-lite"/>
    </source>
</evidence>
<evidence type="ECO:0000313" key="5">
    <source>
        <dbReference type="EMBL" id="GBL99390.1"/>
    </source>
</evidence>
<dbReference type="Proteomes" id="UP000499080">
    <property type="component" value="Unassembled WGS sequence"/>
</dbReference>
<evidence type="ECO:0000313" key="2">
    <source>
        <dbReference type="EMBL" id="GBL99341.1"/>
    </source>
</evidence>
<name>A0A4Y2C4G1_ARAVE</name>
<feature type="non-terminal residue" evidence="2">
    <location>
        <position position="1"/>
    </location>
</feature>
<proteinExistence type="predicted"/>
<feature type="region of interest" description="Disordered" evidence="1">
    <location>
        <begin position="66"/>
        <end position="112"/>
    </location>
</feature>
<protein>
    <submittedName>
        <fullName evidence="2">Uncharacterized protein</fullName>
    </submittedName>
</protein>
<organism evidence="2 6">
    <name type="scientific">Araneus ventricosus</name>
    <name type="common">Orbweaver spider</name>
    <name type="synonym">Epeira ventricosa</name>
    <dbReference type="NCBI Taxonomy" id="182803"/>
    <lineage>
        <taxon>Eukaryota</taxon>
        <taxon>Metazoa</taxon>
        <taxon>Ecdysozoa</taxon>
        <taxon>Arthropoda</taxon>
        <taxon>Chelicerata</taxon>
        <taxon>Arachnida</taxon>
        <taxon>Araneae</taxon>
        <taxon>Araneomorphae</taxon>
        <taxon>Entelegynae</taxon>
        <taxon>Araneoidea</taxon>
        <taxon>Araneidae</taxon>
        <taxon>Araneus</taxon>
    </lineage>
</organism>
<comment type="caution">
    <text evidence="2">The sequence shown here is derived from an EMBL/GenBank/DDBJ whole genome shotgun (WGS) entry which is preliminary data.</text>
</comment>
<gene>
    <name evidence="4" type="ORF">AVEN_14474_1</name>
    <name evidence="5" type="ORF">AVEN_161085_1</name>
    <name evidence="3" type="ORF">AVEN_243925_1</name>
    <name evidence="2" type="ORF">AVEN_4683_1</name>
</gene>
<reference evidence="2 6" key="1">
    <citation type="journal article" date="2019" name="Sci. Rep.">
        <title>Orb-weaving spider Araneus ventricosus genome elucidates the spidroin gene catalogue.</title>
        <authorList>
            <person name="Kono N."/>
            <person name="Nakamura H."/>
            <person name="Ohtoshi R."/>
            <person name="Moran D.A.P."/>
            <person name="Shinohara A."/>
            <person name="Yoshida Y."/>
            <person name="Fujiwara M."/>
            <person name="Mori M."/>
            <person name="Tomita M."/>
            <person name="Arakawa K."/>
        </authorList>
    </citation>
    <scope>NUCLEOTIDE SEQUENCE [LARGE SCALE GENOMIC DNA]</scope>
</reference>
<dbReference type="EMBL" id="BGPR01085431">
    <property type="protein sequence ID" value="GBL99354.1"/>
    <property type="molecule type" value="Genomic_DNA"/>
</dbReference>
<evidence type="ECO:0000313" key="3">
    <source>
        <dbReference type="EMBL" id="GBL99354.1"/>
    </source>
</evidence>
<keyword evidence="6" id="KW-1185">Reference proteome</keyword>
<evidence type="ECO:0000313" key="6">
    <source>
        <dbReference type="Proteomes" id="UP000499080"/>
    </source>
</evidence>